<gene>
    <name evidence="10" type="ORF">GBAR_LOCUS26931</name>
</gene>
<dbReference type="InterPro" id="IPR045089">
    <property type="entry name" value="PGGT1B-like"/>
</dbReference>
<keyword evidence="5" id="KW-0677">Repeat</keyword>
<evidence type="ECO:0000256" key="1">
    <source>
        <dbReference type="ARBA" id="ARBA00010497"/>
    </source>
</evidence>
<keyword evidence="3 8" id="KW-0808">Transferase</keyword>
<dbReference type="FunFam" id="1.50.10.20:FF:000024">
    <property type="entry name" value="Geranylgeranyl transferase type-2 subunit beta"/>
    <property type="match status" value="1"/>
</dbReference>
<dbReference type="InterPro" id="IPR001330">
    <property type="entry name" value="Prenyltrans"/>
</dbReference>
<comment type="similarity">
    <text evidence="1 8">Belongs to the protein prenyltransferase subunit beta family.</text>
</comment>
<keyword evidence="4 8" id="KW-0479">Metal-binding</keyword>
<dbReference type="InterPro" id="IPR026873">
    <property type="entry name" value="Ptb1"/>
</dbReference>
<dbReference type="PANTHER" id="PTHR11774">
    <property type="entry name" value="GERANYLGERANYL TRANSFERASE TYPE BETA SUBUNIT"/>
    <property type="match status" value="1"/>
</dbReference>
<evidence type="ECO:0000313" key="10">
    <source>
        <dbReference type="EMBL" id="CAI8048862.1"/>
    </source>
</evidence>
<dbReference type="Proteomes" id="UP001174909">
    <property type="component" value="Unassembled WGS sequence"/>
</dbReference>
<protein>
    <recommendedName>
        <fullName evidence="8">Geranylgeranyl transferase type-2 subunit beta</fullName>
        <ecNumber evidence="8">2.5.1.60</ecNumber>
    </recommendedName>
</protein>
<accession>A0AA35TKV2</accession>
<evidence type="ECO:0000256" key="6">
    <source>
        <dbReference type="ARBA" id="ARBA00022833"/>
    </source>
</evidence>
<keyword evidence="2 8" id="KW-0637">Prenyltransferase</keyword>
<dbReference type="GO" id="GO:0005968">
    <property type="term" value="C:Rab-protein geranylgeranyltransferase complex"/>
    <property type="evidence" value="ECO:0007669"/>
    <property type="project" value="UniProtKB-UniRule"/>
</dbReference>
<evidence type="ECO:0000256" key="3">
    <source>
        <dbReference type="ARBA" id="ARBA00022679"/>
    </source>
</evidence>
<dbReference type="SUPFAM" id="SSF48239">
    <property type="entry name" value="Terpenoid cyclases/Protein prenyltransferases"/>
    <property type="match status" value="1"/>
</dbReference>
<dbReference type="EC" id="2.5.1.60" evidence="8"/>
<comment type="catalytic activity">
    <reaction evidence="7 8">
        <text>geranylgeranyl diphosphate + L-cysteinyl-[protein] = S-geranylgeranyl-L-cysteinyl-[protein] + diphosphate</text>
        <dbReference type="Rhea" id="RHEA:21240"/>
        <dbReference type="Rhea" id="RHEA-COMP:10131"/>
        <dbReference type="Rhea" id="RHEA-COMP:11537"/>
        <dbReference type="ChEBI" id="CHEBI:29950"/>
        <dbReference type="ChEBI" id="CHEBI:33019"/>
        <dbReference type="ChEBI" id="CHEBI:57533"/>
        <dbReference type="ChEBI" id="CHEBI:86021"/>
        <dbReference type="EC" id="2.5.1.60"/>
    </reaction>
</comment>
<name>A0AA35TKV2_GEOBA</name>
<dbReference type="GO" id="GO:0004663">
    <property type="term" value="F:Rab geranylgeranyltransferase activity"/>
    <property type="evidence" value="ECO:0007669"/>
    <property type="project" value="UniProtKB-UniRule"/>
</dbReference>
<sequence>MAGAPVKDVTFPDNPATKTLLLEKHADYIVAFEKDKDDLEYCITEFLRVSGVYWGLTAMDLMGQLHRMNKAEVVEFVKSCQDPSGGFAPTEHHDPHLLYTLSAVQVLVLYDCVEVVDVEAVVTFVKGLQQPDGSFIGDKWGEVDTRFSFCSLACLALLGRLEEVDVEKAVQFVLKCMNFDGGFGRVPGSESHAGQVYCCVGALAIAGQLYHVDADRLGWWLCERQLPSGGLNGGCGCVGCLETSVCTPSSVSLSPLTPVSYVFYEAHRCSFLSLLAIKLFPAQHETLPPLTLCVCACVRVFLS</sequence>
<evidence type="ECO:0000256" key="7">
    <source>
        <dbReference type="ARBA" id="ARBA00047658"/>
    </source>
</evidence>
<evidence type="ECO:0000256" key="5">
    <source>
        <dbReference type="ARBA" id="ARBA00022737"/>
    </source>
</evidence>
<dbReference type="EMBL" id="CASHTH010003755">
    <property type="protein sequence ID" value="CAI8048862.1"/>
    <property type="molecule type" value="Genomic_DNA"/>
</dbReference>
<comment type="caution">
    <text evidence="10">The sequence shown here is derived from an EMBL/GenBank/DDBJ whole genome shotgun (WGS) entry which is preliminary data.</text>
</comment>
<dbReference type="CDD" id="cd02894">
    <property type="entry name" value="GGTase-II"/>
    <property type="match status" value="1"/>
</dbReference>
<comment type="cofactor">
    <cofactor evidence="8">
        <name>Zn(2+)</name>
        <dbReference type="ChEBI" id="CHEBI:29105"/>
    </cofactor>
    <text evidence="8">Binds 1 zinc ion per subunit.</text>
</comment>
<dbReference type="PANTHER" id="PTHR11774:SF11">
    <property type="entry name" value="GERANYLGERANYL TRANSFERASE TYPE-2 SUBUNIT BETA"/>
    <property type="match status" value="1"/>
</dbReference>
<evidence type="ECO:0000313" key="11">
    <source>
        <dbReference type="Proteomes" id="UP001174909"/>
    </source>
</evidence>
<evidence type="ECO:0000256" key="8">
    <source>
        <dbReference type="RuleBase" id="RU365076"/>
    </source>
</evidence>
<comment type="function">
    <text evidence="8">Catalyzes the transfer of a geranylgeranyl moiety from geranylgeranyl diphosphate to both cysteines of proteins with the C-terminal sequence -XXCC, -XCXC and -CCXX.</text>
</comment>
<keyword evidence="11" id="KW-1185">Reference proteome</keyword>
<evidence type="ECO:0000256" key="2">
    <source>
        <dbReference type="ARBA" id="ARBA00022602"/>
    </source>
</evidence>
<feature type="domain" description="Prenyltransferase alpha-alpha toroid" evidence="9">
    <location>
        <begin position="20"/>
        <end position="234"/>
    </location>
</feature>
<dbReference type="GO" id="GO:0046872">
    <property type="term" value="F:metal ion binding"/>
    <property type="evidence" value="ECO:0007669"/>
    <property type="project" value="UniProtKB-KW"/>
</dbReference>
<keyword evidence="6 8" id="KW-0862">Zinc</keyword>
<dbReference type="Pfam" id="PF00432">
    <property type="entry name" value="Prenyltrans"/>
    <property type="match status" value="1"/>
</dbReference>
<evidence type="ECO:0000256" key="4">
    <source>
        <dbReference type="ARBA" id="ARBA00022723"/>
    </source>
</evidence>
<dbReference type="AlphaFoldDB" id="A0AA35TKV2"/>
<reference evidence="10" key="1">
    <citation type="submission" date="2023-03" db="EMBL/GenBank/DDBJ databases">
        <authorList>
            <person name="Steffen K."/>
            <person name="Cardenas P."/>
        </authorList>
    </citation>
    <scope>NUCLEOTIDE SEQUENCE</scope>
</reference>
<organism evidence="10 11">
    <name type="scientific">Geodia barretti</name>
    <name type="common">Barrett's horny sponge</name>
    <dbReference type="NCBI Taxonomy" id="519541"/>
    <lineage>
        <taxon>Eukaryota</taxon>
        <taxon>Metazoa</taxon>
        <taxon>Porifera</taxon>
        <taxon>Demospongiae</taxon>
        <taxon>Heteroscleromorpha</taxon>
        <taxon>Tetractinellida</taxon>
        <taxon>Astrophorina</taxon>
        <taxon>Geodiidae</taxon>
        <taxon>Geodia</taxon>
    </lineage>
</organism>
<dbReference type="InterPro" id="IPR008930">
    <property type="entry name" value="Terpenoid_cyclase/PrenylTrfase"/>
</dbReference>
<proteinExistence type="inferred from homology"/>
<evidence type="ECO:0000259" key="9">
    <source>
        <dbReference type="Pfam" id="PF00432"/>
    </source>
</evidence>
<dbReference type="Gene3D" id="1.50.10.20">
    <property type="match status" value="1"/>
</dbReference>